<keyword evidence="7 12" id="KW-0862">Zinc</keyword>
<dbReference type="SUPFAM" id="SSF101353">
    <property type="entry name" value="Putative anticodon-binding domain of alanyl-tRNA synthetase (AlaRS)"/>
    <property type="match status" value="1"/>
</dbReference>
<dbReference type="InterPro" id="IPR018164">
    <property type="entry name" value="Ala-tRNA-synth_IIc_N"/>
</dbReference>
<evidence type="ECO:0000256" key="10">
    <source>
        <dbReference type="ARBA" id="ARBA00022917"/>
    </source>
</evidence>
<feature type="binding site" evidence="12">
    <location>
        <position position="597"/>
    </location>
    <ligand>
        <name>Zn(2+)</name>
        <dbReference type="ChEBI" id="CHEBI:29105"/>
    </ligand>
</feature>
<dbReference type="SUPFAM" id="SSF55681">
    <property type="entry name" value="Class II aaRS and biotin synthetases"/>
    <property type="match status" value="1"/>
</dbReference>
<dbReference type="GO" id="GO:0002161">
    <property type="term" value="F:aminoacyl-tRNA deacylase activity"/>
    <property type="evidence" value="ECO:0007669"/>
    <property type="project" value="UniProtKB-ARBA"/>
</dbReference>
<comment type="caution">
    <text evidence="14">The sequence shown here is derived from an EMBL/GenBank/DDBJ whole genome shotgun (WGS) entry which is preliminary data.</text>
</comment>
<dbReference type="FunFam" id="3.30.980.10:FF:000004">
    <property type="entry name" value="Alanine--tRNA ligase, cytoplasmic"/>
    <property type="match status" value="1"/>
</dbReference>
<dbReference type="GO" id="GO:0005524">
    <property type="term" value="F:ATP binding"/>
    <property type="evidence" value="ECO:0007669"/>
    <property type="project" value="UniProtKB-UniRule"/>
</dbReference>
<comment type="subcellular location">
    <subcellularLocation>
        <location evidence="12">Cytoplasm</location>
    </subcellularLocation>
</comment>
<dbReference type="Gene3D" id="2.40.30.130">
    <property type="match status" value="1"/>
</dbReference>
<dbReference type="PANTHER" id="PTHR11777:SF9">
    <property type="entry name" value="ALANINE--TRNA LIGASE, CYTOPLASMIC"/>
    <property type="match status" value="1"/>
</dbReference>
<keyword evidence="2 12" id="KW-0963">Cytoplasm</keyword>
<keyword evidence="11 12" id="KW-0030">Aminoacyl-tRNA synthetase</keyword>
<dbReference type="SUPFAM" id="SSF55186">
    <property type="entry name" value="ThrRS/AlaRS common domain"/>
    <property type="match status" value="1"/>
</dbReference>
<dbReference type="Pfam" id="PF01411">
    <property type="entry name" value="tRNA-synt_2c"/>
    <property type="match status" value="1"/>
</dbReference>
<dbReference type="GO" id="GO:0006419">
    <property type="term" value="P:alanyl-tRNA aminoacylation"/>
    <property type="evidence" value="ECO:0007669"/>
    <property type="project" value="UniProtKB-UniRule"/>
</dbReference>
<dbReference type="EC" id="6.1.1.7" evidence="12"/>
<dbReference type="GO" id="GO:0005737">
    <property type="term" value="C:cytoplasm"/>
    <property type="evidence" value="ECO:0007669"/>
    <property type="project" value="UniProtKB-SubCell"/>
</dbReference>
<dbReference type="GO" id="GO:0004813">
    <property type="term" value="F:alanine-tRNA ligase activity"/>
    <property type="evidence" value="ECO:0007669"/>
    <property type="project" value="UniProtKB-UniRule"/>
</dbReference>
<keyword evidence="6 12" id="KW-0547">Nucleotide-binding</keyword>
<organism evidence="14">
    <name type="scientific">Staphylothermus marinus</name>
    <dbReference type="NCBI Taxonomy" id="2280"/>
    <lineage>
        <taxon>Archaea</taxon>
        <taxon>Thermoproteota</taxon>
        <taxon>Thermoprotei</taxon>
        <taxon>Desulfurococcales</taxon>
        <taxon>Desulfurococcaceae</taxon>
        <taxon>Staphylothermus</taxon>
    </lineage>
</organism>
<evidence type="ECO:0000256" key="2">
    <source>
        <dbReference type="ARBA" id="ARBA00022490"/>
    </source>
</evidence>
<dbReference type="EMBL" id="DTBJ01000016">
    <property type="protein sequence ID" value="HGM58373.1"/>
    <property type="molecule type" value="Genomic_DNA"/>
</dbReference>
<evidence type="ECO:0000256" key="4">
    <source>
        <dbReference type="ARBA" id="ARBA00022598"/>
    </source>
</evidence>
<dbReference type="NCBIfam" id="TIGR03683">
    <property type="entry name" value="A-tRNA_syn_arch"/>
    <property type="match status" value="1"/>
</dbReference>
<dbReference type="NCBIfam" id="TIGR00344">
    <property type="entry name" value="alaS"/>
    <property type="match status" value="1"/>
</dbReference>
<gene>
    <name evidence="12" type="primary">alaS</name>
    <name evidence="14" type="ORF">ENU14_02140</name>
</gene>
<evidence type="ECO:0000256" key="7">
    <source>
        <dbReference type="ARBA" id="ARBA00022833"/>
    </source>
</evidence>
<feature type="domain" description="Alanyl-transfer RNA synthetases family profile" evidence="13">
    <location>
        <begin position="57"/>
        <end position="744"/>
    </location>
</feature>
<evidence type="ECO:0000256" key="3">
    <source>
        <dbReference type="ARBA" id="ARBA00022555"/>
    </source>
</evidence>
<evidence type="ECO:0000256" key="1">
    <source>
        <dbReference type="ARBA" id="ARBA00008226"/>
    </source>
</evidence>
<keyword evidence="9 12" id="KW-0694">RNA-binding</keyword>
<keyword evidence="3 12" id="KW-0820">tRNA-binding</keyword>
<dbReference type="InterPro" id="IPR018165">
    <property type="entry name" value="Ala-tRNA-synth_IIc_core"/>
</dbReference>
<accession>A0A7C4D9N2</accession>
<comment type="function">
    <text evidence="12">Catalyzes the attachment of alanine to tRNA(Ala) in a two-step reaction: alanine is first activated by ATP to form Ala-AMP and then transferred to the acceptor end of tRNA(Ala). Also edits incorrectly charged Ser-tRNA(Ala) and Gly-tRNA(Ala) via its editing domain.</text>
</comment>
<evidence type="ECO:0000256" key="11">
    <source>
        <dbReference type="ARBA" id="ARBA00023146"/>
    </source>
</evidence>
<evidence type="ECO:0000259" key="13">
    <source>
        <dbReference type="PROSITE" id="PS50860"/>
    </source>
</evidence>
<dbReference type="InterPro" id="IPR018163">
    <property type="entry name" value="Thr/Ala-tRNA-synth_IIc_edit"/>
</dbReference>
<dbReference type="SMART" id="SM00863">
    <property type="entry name" value="tRNA_SAD"/>
    <property type="match status" value="1"/>
</dbReference>
<feature type="binding site" evidence="12">
    <location>
        <position position="601"/>
    </location>
    <ligand>
        <name>Zn(2+)</name>
        <dbReference type="ChEBI" id="CHEBI:29105"/>
    </ligand>
</feature>
<evidence type="ECO:0000256" key="12">
    <source>
        <dbReference type="HAMAP-Rule" id="MF_00036"/>
    </source>
</evidence>
<comment type="cofactor">
    <cofactor evidence="12">
        <name>Zn(2+)</name>
        <dbReference type="ChEBI" id="CHEBI:29105"/>
    </cofactor>
    <text evidence="12">Binds 1 zinc ion per subunit.</text>
</comment>
<keyword evidence="8 12" id="KW-0067">ATP-binding</keyword>
<evidence type="ECO:0000256" key="6">
    <source>
        <dbReference type="ARBA" id="ARBA00022741"/>
    </source>
</evidence>
<reference evidence="14" key="1">
    <citation type="journal article" date="2020" name="mSystems">
        <title>Genome- and Community-Level Interaction Insights into Carbon Utilization and Element Cycling Functions of Hydrothermarchaeota in Hydrothermal Sediment.</title>
        <authorList>
            <person name="Zhou Z."/>
            <person name="Liu Y."/>
            <person name="Xu W."/>
            <person name="Pan J."/>
            <person name="Luo Z.H."/>
            <person name="Li M."/>
        </authorList>
    </citation>
    <scope>NUCLEOTIDE SEQUENCE [LARGE SCALE GENOMIC DNA]</scope>
    <source>
        <strain evidence="14">SpSt-642</strain>
    </source>
</reference>
<dbReference type="InterPro" id="IPR045864">
    <property type="entry name" value="aa-tRNA-synth_II/BPL/LPL"/>
</dbReference>
<feature type="binding site" evidence="12">
    <location>
        <position position="701"/>
    </location>
    <ligand>
        <name>Zn(2+)</name>
        <dbReference type="ChEBI" id="CHEBI:29105"/>
    </ligand>
</feature>
<comment type="similarity">
    <text evidence="1 12">Belongs to the class-II aminoacyl-tRNA synthetase family.</text>
</comment>
<dbReference type="Gene3D" id="3.30.930.10">
    <property type="entry name" value="Bira Bifunctional Protein, Domain 2"/>
    <property type="match status" value="1"/>
</dbReference>
<sequence length="909" mass="106231">MDREFRDFSLKDLGFDKYTCRKCGSSFWSSVYREYCPDRPCSKYDFLFKKYSSVRNLSIDESRDLFIKYFMEKNHGYVDPYPVVAKWRDDLYLTIASIIVFQPLVTDGVVEPPFNPLVIVQPCVRLEDIDNVGLTFGRHMTSFEMGGHHAFNKKDKHVYWIRETIEYSLEFFNKYIGIPIESIVFKESWWEGGGNAGPALEVIVDGLELATLVFMKYKLVNGEYRPSPVYVVDTGYGMERIAWFTRKTPTAYHAVFDQLINKYKEILNIDVLTDDLLYYIVYSTSDKDINSINELESFIVENKLDEYWKKLLNTIALFTTLDHVKTILLLLSNGVVPSNTGEGYLVRLVLRRLLKTLLKTGVEISRLVYVLNELVNKQIEYWSDRYVYRFRDKAEYIYEVISIETRRFIDNITRNIVVVDKLINKKNITLDDLIKIYDSHGIPPEIVIDRAKSIGINISVPSDFYSRIARLHGASMEFSRNKIEELPREIVEWALKQNSTEIVFHREPYKTSHRSRIIDVYNKYVVFDSTIFYPRSGGQDSDIGYIIYNNEKYSVINVFKIGDVIVHELDRRLEIGSDKYVEQHIDWFRRYRLMKHHTATHILLGVLRKIYGDHVWQAGVEKTIEKARLDVTHYKLPSREEIELIEREVNKIIDQRIDISFKFMDKFSAEKEYGVKIYQGGAVYSPVVRIVEIPGVDVEACFGTHVSNTSEVGGFKIINVDRIQDGVIRFEYIAGSRLSEYISNLISEREELVKIIGLKTDSIVKNIENIVSDYKRLQELVKNYRSILKEYLIRELISKAIDICGVQLIVVEKKISDQQFYKNIVEELSLRNNYLTVMYDEDLVEIAVNPELAKLRDIDLRNTINFLKEKYRDVKGGGKRDHISIKIIKPRDKLKDIIESIEKIICQKE</sequence>
<dbReference type="Gene3D" id="3.30.980.10">
    <property type="entry name" value="Threonyl-trna Synthetase, Chain A, domain 2"/>
    <property type="match status" value="1"/>
</dbReference>
<dbReference type="SUPFAM" id="SSF50447">
    <property type="entry name" value="Translation proteins"/>
    <property type="match status" value="1"/>
</dbReference>
<dbReference type="AlphaFoldDB" id="A0A7C4D9N2"/>
<evidence type="ECO:0000313" key="14">
    <source>
        <dbReference type="EMBL" id="HGM58373.1"/>
    </source>
</evidence>
<name>A0A7C4D9N2_STAMA</name>
<evidence type="ECO:0000256" key="8">
    <source>
        <dbReference type="ARBA" id="ARBA00022840"/>
    </source>
</evidence>
<evidence type="ECO:0000256" key="5">
    <source>
        <dbReference type="ARBA" id="ARBA00022723"/>
    </source>
</evidence>
<dbReference type="InterPro" id="IPR050058">
    <property type="entry name" value="Ala-tRNA_ligase"/>
</dbReference>
<proteinExistence type="inferred from homology"/>
<keyword evidence="4 12" id="KW-0436">Ligase</keyword>
<dbReference type="GO" id="GO:0000049">
    <property type="term" value="F:tRNA binding"/>
    <property type="evidence" value="ECO:0007669"/>
    <property type="project" value="UniProtKB-KW"/>
</dbReference>
<dbReference type="PRINTS" id="PR00980">
    <property type="entry name" value="TRNASYNTHALA"/>
</dbReference>
<dbReference type="Pfam" id="PF07973">
    <property type="entry name" value="tRNA_SAD"/>
    <property type="match status" value="1"/>
</dbReference>
<keyword evidence="5 12" id="KW-0479">Metal-binding</keyword>
<dbReference type="InterPro" id="IPR018162">
    <property type="entry name" value="Ala-tRNA-ligase_IIc_anticod-bd"/>
</dbReference>
<comment type="catalytic activity">
    <reaction evidence="12">
        <text>tRNA(Ala) + L-alanine + ATP = L-alanyl-tRNA(Ala) + AMP + diphosphate</text>
        <dbReference type="Rhea" id="RHEA:12540"/>
        <dbReference type="Rhea" id="RHEA-COMP:9657"/>
        <dbReference type="Rhea" id="RHEA-COMP:9923"/>
        <dbReference type="ChEBI" id="CHEBI:30616"/>
        <dbReference type="ChEBI" id="CHEBI:33019"/>
        <dbReference type="ChEBI" id="CHEBI:57972"/>
        <dbReference type="ChEBI" id="CHEBI:78442"/>
        <dbReference type="ChEBI" id="CHEBI:78497"/>
        <dbReference type="ChEBI" id="CHEBI:456215"/>
        <dbReference type="EC" id="6.1.1.7"/>
    </reaction>
</comment>
<comment type="domain">
    <text evidence="12">Consists of three domains; the N-terminal catalytic domain, the editing domain and the C-terminal C-Ala domain. The editing domain removes incorrectly charged amino acids, while the C-Ala domain, along with tRNA(Ala), serves as a bridge to cooperatively bring together the editing and aminoacylation centers thus stimulating deacylation of misacylated tRNAs.</text>
</comment>
<dbReference type="InterPro" id="IPR002318">
    <property type="entry name" value="Ala-tRNA-lgiase_IIc"/>
</dbReference>
<protein>
    <recommendedName>
        <fullName evidence="12">Alanine--tRNA ligase</fullName>
        <ecNumber evidence="12">6.1.1.7</ecNumber>
    </recommendedName>
    <alternativeName>
        <fullName evidence="12">Alanyl-tRNA synthetase</fullName>
        <shortName evidence="12">AlaRS</shortName>
    </alternativeName>
</protein>
<feature type="binding site" evidence="12">
    <location>
        <position position="705"/>
    </location>
    <ligand>
        <name>Zn(2+)</name>
        <dbReference type="ChEBI" id="CHEBI:29105"/>
    </ligand>
</feature>
<dbReference type="GO" id="GO:0008270">
    <property type="term" value="F:zinc ion binding"/>
    <property type="evidence" value="ECO:0007669"/>
    <property type="project" value="UniProtKB-UniRule"/>
</dbReference>
<dbReference type="HAMAP" id="MF_00036_A">
    <property type="entry name" value="Ala_tRNA_synth_A"/>
    <property type="match status" value="1"/>
</dbReference>
<keyword evidence="10 12" id="KW-0648">Protein biosynthesis</keyword>
<evidence type="ECO:0000256" key="9">
    <source>
        <dbReference type="ARBA" id="ARBA00022884"/>
    </source>
</evidence>
<dbReference type="InterPro" id="IPR012947">
    <property type="entry name" value="tRNA_SAD"/>
</dbReference>
<dbReference type="PROSITE" id="PS50860">
    <property type="entry name" value="AA_TRNA_LIGASE_II_ALA"/>
    <property type="match status" value="1"/>
</dbReference>
<dbReference type="PANTHER" id="PTHR11777">
    <property type="entry name" value="ALANYL-TRNA SYNTHETASE"/>
    <property type="match status" value="1"/>
</dbReference>
<dbReference type="InterPro" id="IPR009000">
    <property type="entry name" value="Transl_B-barrel_sf"/>
</dbReference>
<dbReference type="InterPro" id="IPR022429">
    <property type="entry name" value="Ala-tRNA_lgiase_arc"/>
</dbReference>